<feature type="domain" description="CCA-adding enzyme C-terminal" evidence="13">
    <location>
        <begin position="291"/>
        <end position="428"/>
    </location>
</feature>
<dbReference type="EC" id="2.7.7.72" evidence="10"/>
<comment type="cofactor">
    <cofactor evidence="10">
        <name>Mg(2+)</name>
        <dbReference type="ChEBI" id="CHEBI:18420"/>
    </cofactor>
</comment>
<keyword evidence="15" id="KW-1185">Reference proteome</keyword>
<dbReference type="HAMAP" id="MF_01264">
    <property type="entry name" value="CCA_arch"/>
    <property type="match status" value="1"/>
</dbReference>
<dbReference type="Pfam" id="PF21133">
    <property type="entry name" value="CAA_C"/>
    <property type="match status" value="1"/>
</dbReference>
<name>A0A832XM78_9ARCH</name>
<dbReference type="SUPFAM" id="SSF81301">
    <property type="entry name" value="Nucleotidyltransferase"/>
    <property type="match status" value="1"/>
</dbReference>
<keyword evidence="2 10" id="KW-0819">tRNA processing</keyword>
<evidence type="ECO:0000256" key="1">
    <source>
        <dbReference type="ARBA" id="ARBA00022679"/>
    </source>
</evidence>
<feature type="domain" description="Polymerase nucleotidyl transferase" evidence="11">
    <location>
        <begin position="37"/>
        <end position="133"/>
    </location>
</feature>
<dbReference type="GO" id="GO:0000287">
    <property type="term" value="F:magnesium ion binding"/>
    <property type="evidence" value="ECO:0007669"/>
    <property type="project" value="UniProtKB-UniRule"/>
</dbReference>
<feature type="binding site" evidence="10">
    <location>
        <position position="45"/>
    </location>
    <ligand>
        <name>ATP</name>
        <dbReference type="ChEBI" id="CHEBI:30616"/>
    </ligand>
</feature>
<feature type="binding site" evidence="10">
    <location>
        <position position="164"/>
    </location>
    <ligand>
        <name>CTP</name>
        <dbReference type="ChEBI" id="CHEBI:37563"/>
    </ligand>
</feature>
<keyword evidence="3 10" id="KW-0548">Nucleotidyltransferase</keyword>
<feature type="domain" description="tRNA nucleotidyltransferase substrate binding" evidence="12">
    <location>
        <begin position="149"/>
        <end position="268"/>
    </location>
</feature>
<dbReference type="NCBIfam" id="TIGR03671">
    <property type="entry name" value="cca_archaeal"/>
    <property type="match status" value="1"/>
</dbReference>
<dbReference type="Pfam" id="PF01909">
    <property type="entry name" value="NTP_transf_2"/>
    <property type="match status" value="1"/>
</dbReference>
<keyword evidence="5 10" id="KW-0547">Nucleotide-binding</keyword>
<dbReference type="InterPro" id="IPR006116">
    <property type="entry name" value="NT_2-5OAS_ClassI-CCAase"/>
</dbReference>
<accession>A0A832XM78</accession>
<keyword evidence="7 10" id="KW-0067">ATP-binding</keyword>
<dbReference type="PIRSF" id="PIRSF005335">
    <property type="entry name" value="CCA_arch"/>
    <property type="match status" value="1"/>
</dbReference>
<evidence type="ECO:0000256" key="10">
    <source>
        <dbReference type="HAMAP-Rule" id="MF_01264"/>
    </source>
</evidence>
<feature type="binding site" evidence="10">
    <location>
        <position position="164"/>
    </location>
    <ligand>
        <name>ATP</name>
        <dbReference type="ChEBI" id="CHEBI:30616"/>
    </ligand>
</feature>
<dbReference type="PANTHER" id="PTHR39643:SF1">
    <property type="entry name" value="CCA-ADDING ENZYME"/>
    <property type="match status" value="1"/>
</dbReference>
<evidence type="ECO:0000259" key="13">
    <source>
        <dbReference type="Pfam" id="PF21133"/>
    </source>
</evidence>
<feature type="binding site" evidence="10">
    <location>
        <position position="48"/>
    </location>
    <ligand>
        <name>CTP</name>
        <dbReference type="ChEBI" id="CHEBI:37563"/>
    </ligand>
</feature>
<evidence type="ECO:0000256" key="5">
    <source>
        <dbReference type="ARBA" id="ARBA00022741"/>
    </source>
</evidence>
<dbReference type="EMBL" id="DVAB01000039">
    <property type="protein sequence ID" value="HIK00848.1"/>
    <property type="molecule type" value="Genomic_DNA"/>
</dbReference>
<proteinExistence type="inferred from homology"/>
<keyword evidence="1 10" id="KW-0808">Transferase</keyword>
<dbReference type="InterPro" id="IPR043519">
    <property type="entry name" value="NT_sf"/>
</dbReference>
<evidence type="ECO:0000313" key="14">
    <source>
        <dbReference type="EMBL" id="HIK00848.1"/>
    </source>
</evidence>
<dbReference type="InterPro" id="IPR011068">
    <property type="entry name" value="NuclTrfase_I-like_C"/>
</dbReference>
<feature type="binding site" evidence="10">
    <location>
        <position position="155"/>
    </location>
    <ligand>
        <name>ATP</name>
        <dbReference type="ChEBI" id="CHEBI:30616"/>
    </ligand>
</feature>
<dbReference type="InterPro" id="IPR002934">
    <property type="entry name" value="Polymerase_NTP_transf_dom"/>
</dbReference>
<evidence type="ECO:0000256" key="9">
    <source>
        <dbReference type="ARBA" id="ARBA00022884"/>
    </source>
</evidence>
<feature type="binding site" evidence="10">
    <location>
        <position position="59"/>
    </location>
    <ligand>
        <name>Mg(2+)</name>
        <dbReference type="ChEBI" id="CHEBI:18420"/>
    </ligand>
</feature>
<sequence>MEKVLQEVLKKIKPSQKEQSELNNFSNKVISLIAKQNFRATLEGSLAKGTWISGDHDVDIFTFFDKKTPRPTLEKKGLEIGKKVAKDLRSKFEVEYAEHPYTRIFYKNYILDVVPCYEHKTLSELHSAVDRTPFHTEYVRKNLTEQQKDQVRLLKQFMKGVRVYSAKEKVHGFSGYLCELLVIYYGNFEHVIQEAAKNWKYGLILDKKGYYKPEQHSELRARFKHPLIVIDPIDKNRNVAAALDQDKFEEFIFACKEFLKKPSIKFFFPNSPKLFSAVELKKEISKHGPILIAKFNPPKLVEDILYSQLRSSEAAISTQFKLNEFRVLDHAIFSNSFAYLIFELEDFNLPKVKIVKGPPVKVSQKYQDKFVQKYEKFEPWVEKGKWYAEIPRKITNADEFLKEILKKPERAGVGKYIAAQIKKKYSLLDSKSVSKEYKKEFAKFFTTFLTKKKPWGW</sequence>
<evidence type="ECO:0000256" key="4">
    <source>
        <dbReference type="ARBA" id="ARBA00022723"/>
    </source>
</evidence>
<keyword evidence="4 10" id="KW-0479">Metal-binding</keyword>
<dbReference type="GO" id="GO:0000049">
    <property type="term" value="F:tRNA binding"/>
    <property type="evidence" value="ECO:0007669"/>
    <property type="project" value="UniProtKB-UniRule"/>
</dbReference>
<organism evidence="14 15">
    <name type="scientific">Candidatus Naiadarchaeum limnaeum</name>
    <dbReference type="NCBI Taxonomy" id="2756139"/>
    <lineage>
        <taxon>Archaea</taxon>
        <taxon>Candidatus Undinarchaeota</taxon>
        <taxon>Candidatus Undinarchaeia</taxon>
        <taxon>Candidatus Naiadarchaeales</taxon>
        <taxon>Candidatus Naiadarchaeaceae</taxon>
        <taxon>Candidatus Naiadarchaeum</taxon>
    </lineage>
</organism>
<evidence type="ECO:0000313" key="15">
    <source>
        <dbReference type="Proteomes" id="UP000646946"/>
    </source>
</evidence>
<dbReference type="Proteomes" id="UP000646946">
    <property type="component" value="Unassembled WGS sequence"/>
</dbReference>
<feature type="binding site" evidence="10">
    <location>
        <position position="57"/>
    </location>
    <ligand>
        <name>Mg(2+)</name>
        <dbReference type="ChEBI" id="CHEBI:18420"/>
    </ligand>
</feature>
<dbReference type="GO" id="GO:0042245">
    <property type="term" value="P:RNA repair"/>
    <property type="evidence" value="ECO:0007669"/>
    <property type="project" value="UniProtKB-KW"/>
</dbReference>
<dbReference type="Gene3D" id="1.10.1410.30">
    <property type="entry name" value="CCA tRNA nucleotidyltransferase, domain 2"/>
    <property type="match status" value="1"/>
</dbReference>
<keyword evidence="9 10" id="KW-0694">RNA-binding</keyword>
<dbReference type="InterPro" id="IPR008229">
    <property type="entry name" value="CCA-adding_arc"/>
</dbReference>
<protein>
    <recommendedName>
        <fullName evidence="10">CCA-adding enzyme</fullName>
        <ecNumber evidence="10">2.7.7.72</ecNumber>
    </recommendedName>
    <alternativeName>
        <fullName evidence="10">CCA tRNA nucleotidyltransferase</fullName>
    </alternativeName>
    <alternativeName>
        <fullName evidence="10">tRNA CCA-pyrophosphorylase</fullName>
    </alternativeName>
    <alternativeName>
        <fullName evidence="10">tRNA adenylyl-/cytidylyl- transferase</fullName>
    </alternativeName>
    <alternativeName>
        <fullName evidence="10">tRNA nucleotidyltransferase</fullName>
    </alternativeName>
    <alternativeName>
        <fullName evidence="10">tRNA-NT</fullName>
    </alternativeName>
</protein>
<gene>
    <name evidence="10 14" type="primary">cca</name>
    <name evidence="14" type="ORF">H1016_04895</name>
</gene>
<dbReference type="GO" id="GO:0001680">
    <property type="term" value="P:tRNA 3'-terminal CCA addition"/>
    <property type="evidence" value="ECO:0007669"/>
    <property type="project" value="UniProtKB-UniRule"/>
</dbReference>
<evidence type="ECO:0000256" key="2">
    <source>
        <dbReference type="ARBA" id="ARBA00022694"/>
    </source>
</evidence>
<dbReference type="CDD" id="cd05400">
    <property type="entry name" value="NT_2-5OAS_ClassI-CCAase"/>
    <property type="match status" value="1"/>
</dbReference>
<dbReference type="InterPro" id="IPR048833">
    <property type="entry name" value="CAA_C"/>
</dbReference>
<dbReference type="GO" id="GO:0004810">
    <property type="term" value="F:CCA tRNA nucleotidyltransferase activity"/>
    <property type="evidence" value="ECO:0007669"/>
    <property type="project" value="UniProtKB-UniRule"/>
</dbReference>
<comment type="similarity">
    <text evidence="10">Belongs to the tRNA nucleotidyltransferase/poly(A) polymerase family. Archaeal CCA-adding enzyme subfamily.</text>
</comment>
<evidence type="ECO:0000259" key="11">
    <source>
        <dbReference type="Pfam" id="PF01909"/>
    </source>
</evidence>
<dbReference type="SUPFAM" id="SSF81631">
    <property type="entry name" value="PAP/OAS1 substrate-binding domain"/>
    <property type="match status" value="1"/>
</dbReference>
<feature type="binding site" evidence="10">
    <location>
        <position position="135"/>
    </location>
    <ligand>
        <name>CTP</name>
        <dbReference type="ChEBI" id="CHEBI:37563"/>
    </ligand>
</feature>
<feature type="binding site" evidence="10">
    <location>
        <position position="155"/>
    </location>
    <ligand>
        <name>CTP</name>
        <dbReference type="ChEBI" id="CHEBI:37563"/>
    </ligand>
</feature>
<comment type="function">
    <text evidence="10">Catalyzes the addition and repair of the essential 3'-terminal CCA sequence in tRNAs without using a nucleic acid template. Adds these three nucleotides in the order of C, C, and A to the tRNA nucleotide-73, using CTP and ATP as substrates and producing inorganic pyrophosphate. tRNA 3'-terminal CCA addition is required both for tRNA processing and repair. Also involved in tRNA surveillance by mediating tandem CCA addition to generate a CCACCA at the 3' terminus of unstable tRNAs. While stable tRNAs receive only 3'-terminal CCA, unstable tRNAs are marked with CCACCA and rapidly degraded.</text>
</comment>
<keyword evidence="6 10" id="KW-0692">RNA repair</keyword>
<dbReference type="Gene3D" id="3.30.460.10">
    <property type="entry name" value="Beta Polymerase, domain 2"/>
    <property type="match status" value="1"/>
</dbReference>
<dbReference type="SUPFAM" id="SSF55003">
    <property type="entry name" value="PAP/Archaeal CCA-adding enzyme, C-terminal domain"/>
    <property type="match status" value="1"/>
</dbReference>
<evidence type="ECO:0000256" key="6">
    <source>
        <dbReference type="ARBA" id="ARBA00022800"/>
    </source>
</evidence>
<reference evidence="14 15" key="1">
    <citation type="journal article" name="Nat. Commun.">
        <title>Undinarchaeota illuminate DPANN phylogeny and the impact of gene transfer on archaeal evolution.</title>
        <authorList>
            <person name="Dombrowski N."/>
            <person name="Williams T.A."/>
            <person name="Sun J."/>
            <person name="Woodcroft B.J."/>
            <person name="Lee J.H."/>
            <person name="Minh B.Q."/>
            <person name="Rinke C."/>
            <person name="Spang A."/>
        </authorList>
    </citation>
    <scope>NUCLEOTIDE SEQUENCE [LARGE SCALE GENOMIC DNA]</scope>
    <source>
        <strain evidence="14">MAG_bin1129</strain>
    </source>
</reference>
<comment type="catalytic activity">
    <reaction evidence="10">
        <text>a tRNA precursor + 2 CTP + ATP = a tRNA with a 3' CCA end + 3 diphosphate</text>
        <dbReference type="Rhea" id="RHEA:14433"/>
        <dbReference type="Rhea" id="RHEA-COMP:10465"/>
        <dbReference type="Rhea" id="RHEA-COMP:10468"/>
        <dbReference type="ChEBI" id="CHEBI:30616"/>
        <dbReference type="ChEBI" id="CHEBI:33019"/>
        <dbReference type="ChEBI" id="CHEBI:37563"/>
        <dbReference type="ChEBI" id="CHEBI:74896"/>
        <dbReference type="ChEBI" id="CHEBI:83071"/>
        <dbReference type="EC" id="2.7.7.72"/>
    </reaction>
</comment>
<dbReference type="InterPro" id="IPR015329">
    <property type="entry name" value="tRNA_NucTransf2"/>
</dbReference>
<comment type="miscellaneous">
    <text evidence="10">A single active site specifically recognizes both ATP and CTP and is responsible for their addition.</text>
</comment>
<dbReference type="InterPro" id="IPR042090">
    <property type="entry name" value="CCA_tRNA_nucleotrans_2"/>
</dbReference>
<feature type="binding site" evidence="10">
    <location>
        <position position="135"/>
    </location>
    <ligand>
        <name>ATP</name>
        <dbReference type="ChEBI" id="CHEBI:30616"/>
    </ligand>
</feature>
<feature type="binding site" evidence="10">
    <location>
        <position position="48"/>
    </location>
    <ligand>
        <name>ATP</name>
        <dbReference type="ChEBI" id="CHEBI:30616"/>
    </ligand>
</feature>
<comment type="caution">
    <text evidence="14">The sequence shown here is derived from an EMBL/GenBank/DDBJ whole genome shotgun (WGS) entry which is preliminary data.</text>
</comment>
<comment type="subunit">
    <text evidence="10">Homodimer.</text>
</comment>
<evidence type="ECO:0000256" key="8">
    <source>
        <dbReference type="ARBA" id="ARBA00022842"/>
    </source>
</evidence>
<dbReference type="Gene3D" id="3.30.70.590">
    <property type="entry name" value="Poly(A) polymerase predicted RNA binding domain"/>
    <property type="match status" value="1"/>
</dbReference>
<feature type="binding site" evidence="10">
    <location>
        <position position="45"/>
    </location>
    <ligand>
        <name>CTP</name>
        <dbReference type="ChEBI" id="CHEBI:37563"/>
    </ligand>
</feature>
<dbReference type="PANTHER" id="PTHR39643">
    <property type="entry name" value="CCA-ADDING ENZYME"/>
    <property type="match status" value="1"/>
</dbReference>
<evidence type="ECO:0000256" key="3">
    <source>
        <dbReference type="ARBA" id="ARBA00022695"/>
    </source>
</evidence>
<feature type="binding site" evidence="10">
    <location>
        <position position="112"/>
    </location>
    <ligand>
        <name>Mg(2+)</name>
        <dbReference type="ChEBI" id="CHEBI:18420"/>
    </ligand>
</feature>
<keyword evidence="8 10" id="KW-0460">Magnesium</keyword>
<dbReference type="AlphaFoldDB" id="A0A832XM78"/>
<dbReference type="GO" id="GO:0005524">
    <property type="term" value="F:ATP binding"/>
    <property type="evidence" value="ECO:0007669"/>
    <property type="project" value="UniProtKB-UniRule"/>
</dbReference>
<evidence type="ECO:0000256" key="7">
    <source>
        <dbReference type="ARBA" id="ARBA00022840"/>
    </source>
</evidence>
<dbReference type="Pfam" id="PF09249">
    <property type="entry name" value="tRNA_NucTransf2"/>
    <property type="match status" value="1"/>
</dbReference>
<dbReference type="Gene3D" id="3.30.70.1550">
    <property type="entry name" value="Archaeal tRNA CCA-adding enzyme catalytic domain"/>
    <property type="match status" value="1"/>
</dbReference>
<evidence type="ECO:0000259" key="12">
    <source>
        <dbReference type="Pfam" id="PF09249"/>
    </source>
</evidence>
<comment type="catalytic activity">
    <reaction evidence="10">
        <text>a tRNA with a 3' CCA end + 2 CTP + ATP = a tRNA with a 3' CCACCA end + 3 diphosphate</text>
        <dbReference type="Rhea" id="RHEA:76235"/>
        <dbReference type="Rhea" id="RHEA-COMP:10468"/>
        <dbReference type="Rhea" id="RHEA-COMP:18655"/>
        <dbReference type="ChEBI" id="CHEBI:30616"/>
        <dbReference type="ChEBI" id="CHEBI:33019"/>
        <dbReference type="ChEBI" id="CHEBI:37563"/>
        <dbReference type="ChEBI" id="CHEBI:83071"/>
        <dbReference type="ChEBI" id="CHEBI:195187"/>
    </reaction>
</comment>